<dbReference type="SMR" id="A0A084EJP6"/>
<dbReference type="PROSITE" id="PS00049">
    <property type="entry name" value="RIBOSOMAL_L14"/>
    <property type="match status" value="1"/>
</dbReference>
<protein>
    <recommendedName>
        <fullName evidence="3">Large ribosomal subunit protein uL14</fullName>
    </recommendedName>
</protein>
<keyword evidence="3 5" id="KW-0694">RNA-binding</keyword>
<evidence type="ECO:0000256" key="1">
    <source>
        <dbReference type="ARBA" id="ARBA00022980"/>
    </source>
</evidence>
<dbReference type="InterPro" id="IPR036853">
    <property type="entry name" value="Ribosomal_uL14_sf"/>
</dbReference>
<dbReference type="GeneID" id="93426143"/>
<dbReference type="NCBIfam" id="TIGR01067">
    <property type="entry name" value="rplN_bact"/>
    <property type="match status" value="1"/>
</dbReference>
<accession>A0A084EJP6</accession>
<dbReference type="RefSeq" id="WP_011166903.1">
    <property type="nucleotide sequence ID" value="NZ_JFDO01000026.1"/>
</dbReference>
<comment type="caution">
    <text evidence="6">The sequence shown here is derived from an EMBL/GenBank/DDBJ whole genome shotgun (WGS) entry which is preliminary data.</text>
</comment>
<dbReference type="AlphaFoldDB" id="A0A084EJP6"/>
<name>A0A084EJP6_MYCCA</name>
<sequence>MIQTLSKLKVADNSGAKEVRVIRNLGGSVRKFSGIGDIIICSVISATPGAVIKKGQVVKAVIVRTTRELRREDGTYIKFSENAAVLIKEDKTPRGTRIFGPIAREIKEAGFAKIASLAPEVL</sequence>
<dbReference type="InterPro" id="IPR005745">
    <property type="entry name" value="Ribosomal_uL14_bac-type"/>
</dbReference>
<dbReference type="GO" id="GO:0003735">
    <property type="term" value="F:structural constituent of ribosome"/>
    <property type="evidence" value="ECO:0007669"/>
    <property type="project" value="InterPro"/>
</dbReference>
<dbReference type="SMART" id="SM01374">
    <property type="entry name" value="Ribosomal_L14"/>
    <property type="match status" value="1"/>
</dbReference>
<evidence type="ECO:0000256" key="4">
    <source>
        <dbReference type="RuleBase" id="RU003949"/>
    </source>
</evidence>
<dbReference type="GO" id="GO:0006412">
    <property type="term" value="P:translation"/>
    <property type="evidence" value="ECO:0007669"/>
    <property type="project" value="UniProtKB-UniRule"/>
</dbReference>
<evidence type="ECO:0000256" key="2">
    <source>
        <dbReference type="ARBA" id="ARBA00023274"/>
    </source>
</evidence>
<evidence type="ECO:0000256" key="3">
    <source>
        <dbReference type="HAMAP-Rule" id="MF_01367"/>
    </source>
</evidence>
<keyword evidence="2 3" id="KW-0687">Ribonucleoprotein</keyword>
<dbReference type="HAMAP" id="MF_01367">
    <property type="entry name" value="Ribosomal_uL14"/>
    <property type="match status" value="1"/>
</dbReference>
<dbReference type="Pfam" id="PF00238">
    <property type="entry name" value="Ribosomal_L14"/>
    <property type="match status" value="1"/>
</dbReference>
<dbReference type="CDD" id="cd00337">
    <property type="entry name" value="Ribosomal_uL14"/>
    <property type="match status" value="1"/>
</dbReference>
<keyword evidence="3 5" id="KW-0699">rRNA-binding</keyword>
<evidence type="ECO:0000256" key="5">
    <source>
        <dbReference type="RuleBase" id="RU003950"/>
    </source>
</evidence>
<dbReference type="InterPro" id="IPR019972">
    <property type="entry name" value="Ribosomal_uL14_CS"/>
</dbReference>
<dbReference type="PANTHER" id="PTHR11761">
    <property type="entry name" value="50S/60S RIBOSOMAL PROTEIN L14/L23"/>
    <property type="match status" value="1"/>
</dbReference>
<dbReference type="InterPro" id="IPR000218">
    <property type="entry name" value="Ribosomal_uL14"/>
</dbReference>
<comment type="subunit">
    <text evidence="3">Part of the 50S ribosomal subunit. Forms a cluster with proteins L3 and L19. In the 70S ribosome, L14 and L19 interact and together make contacts with the 16S rRNA in bridges B5 and B8.</text>
</comment>
<dbReference type="GO" id="GO:0022625">
    <property type="term" value="C:cytosolic large ribosomal subunit"/>
    <property type="evidence" value="ECO:0007669"/>
    <property type="project" value="TreeGrafter"/>
</dbReference>
<comment type="function">
    <text evidence="3 5">Binds to 23S rRNA. Forms part of two intersubunit bridges in the 70S ribosome.</text>
</comment>
<dbReference type="PANTHER" id="PTHR11761:SF3">
    <property type="entry name" value="LARGE RIBOSOMAL SUBUNIT PROTEIN UL14M"/>
    <property type="match status" value="1"/>
</dbReference>
<evidence type="ECO:0000313" key="6">
    <source>
        <dbReference type="EMBL" id="KEZ18188.1"/>
    </source>
</evidence>
<evidence type="ECO:0000313" key="7">
    <source>
        <dbReference type="Proteomes" id="UP000028533"/>
    </source>
</evidence>
<keyword evidence="1 3" id="KW-0689">Ribosomal protein</keyword>
<dbReference type="EMBL" id="JFDO01000026">
    <property type="protein sequence ID" value="KEZ18188.1"/>
    <property type="molecule type" value="Genomic_DNA"/>
</dbReference>
<reference evidence="6 7" key="1">
    <citation type="submission" date="2014-02" db="EMBL/GenBank/DDBJ databases">
        <title>Genome sequence of Mycoplasma capricolum subsp. capricolum strain 14232.</title>
        <authorList>
            <person name="Sirand-Pugnet P."/>
            <person name="Breton M."/>
            <person name="Dordet-Frisoni E."/>
            <person name="Baranowski E."/>
            <person name="Barre A."/>
            <person name="Couture C."/>
            <person name="Dupuy V."/>
            <person name="Gaurivaud P."/>
            <person name="Jacob D."/>
            <person name="Lemaitre C."/>
            <person name="Manso-Silvan L."/>
            <person name="Nikolski M."/>
            <person name="Nouvel L.-X."/>
            <person name="Poumarat F."/>
            <person name="Tardy F."/>
            <person name="Thebault P."/>
            <person name="Theil S."/>
            <person name="Citti C."/>
            <person name="Thiaucourt F."/>
            <person name="Blanchard A."/>
        </authorList>
    </citation>
    <scope>NUCLEOTIDE SEQUENCE [LARGE SCALE GENOMIC DNA]</scope>
    <source>
        <strain evidence="6 7">14232</strain>
    </source>
</reference>
<dbReference type="Gene3D" id="2.40.150.20">
    <property type="entry name" value="Ribosomal protein L14"/>
    <property type="match status" value="1"/>
</dbReference>
<organism evidence="6 7">
    <name type="scientific">Mycoplasma capricolum subsp. capricolum 14232</name>
    <dbReference type="NCBI Taxonomy" id="1188238"/>
    <lineage>
        <taxon>Bacteria</taxon>
        <taxon>Bacillati</taxon>
        <taxon>Mycoplasmatota</taxon>
        <taxon>Mollicutes</taxon>
        <taxon>Mycoplasmataceae</taxon>
        <taxon>Mycoplasma</taxon>
    </lineage>
</organism>
<proteinExistence type="inferred from homology"/>
<dbReference type="Proteomes" id="UP000028533">
    <property type="component" value="Unassembled WGS sequence"/>
</dbReference>
<dbReference type="GeneID" id="23778360"/>
<dbReference type="GO" id="GO:0070180">
    <property type="term" value="F:large ribosomal subunit rRNA binding"/>
    <property type="evidence" value="ECO:0007669"/>
    <property type="project" value="TreeGrafter"/>
</dbReference>
<comment type="similarity">
    <text evidence="3 4">Belongs to the universal ribosomal protein uL14 family.</text>
</comment>
<gene>
    <name evidence="3 6" type="primary">rplN</name>
    <name evidence="6" type="ORF">MCAPa_6410</name>
</gene>
<dbReference type="SUPFAM" id="SSF50193">
    <property type="entry name" value="Ribosomal protein L14"/>
    <property type="match status" value="1"/>
</dbReference>